<dbReference type="GO" id="GO:0008360">
    <property type="term" value="P:regulation of cell shape"/>
    <property type="evidence" value="ECO:0007669"/>
    <property type="project" value="UniProtKB-KW"/>
</dbReference>
<reference evidence="8 9" key="1">
    <citation type="submission" date="2020-07" db="EMBL/GenBank/DDBJ databases">
        <title>Sequencing the genomes of 1000 actinobacteria strains.</title>
        <authorList>
            <person name="Klenk H.-P."/>
        </authorList>
    </citation>
    <scope>NUCLEOTIDE SEQUENCE [LARGE SCALE GENOMIC DNA]</scope>
    <source>
        <strain evidence="8 9">DSM 45763</strain>
    </source>
</reference>
<dbReference type="GO" id="GO:0000902">
    <property type="term" value="P:cell morphogenesis"/>
    <property type="evidence" value="ECO:0007669"/>
    <property type="project" value="InterPro"/>
</dbReference>
<evidence type="ECO:0000256" key="2">
    <source>
        <dbReference type="ARBA" id="ARBA00022490"/>
    </source>
</evidence>
<dbReference type="GO" id="GO:0005524">
    <property type="term" value="F:ATP binding"/>
    <property type="evidence" value="ECO:0007669"/>
    <property type="project" value="UniProtKB-KW"/>
</dbReference>
<keyword evidence="3" id="KW-0547">Nucleotide-binding</keyword>
<evidence type="ECO:0000256" key="7">
    <source>
        <dbReference type="SAM" id="MobiDB-lite"/>
    </source>
</evidence>
<dbReference type="Proteomes" id="UP000576393">
    <property type="component" value="Unassembled WGS sequence"/>
</dbReference>
<gene>
    <name evidence="8" type="ORF">HDA43_006673</name>
</gene>
<evidence type="ECO:0000256" key="1">
    <source>
        <dbReference type="ARBA" id="ARBA00004496"/>
    </source>
</evidence>
<evidence type="ECO:0000256" key="5">
    <source>
        <dbReference type="ARBA" id="ARBA00022960"/>
    </source>
</evidence>
<dbReference type="PANTHER" id="PTHR42749:SF1">
    <property type="entry name" value="CELL SHAPE-DETERMINING PROTEIN MREB"/>
    <property type="match status" value="1"/>
</dbReference>
<dbReference type="InterPro" id="IPR043129">
    <property type="entry name" value="ATPase_NBD"/>
</dbReference>
<comment type="similarity">
    <text evidence="6">Belongs to the FtsA/MreB family.</text>
</comment>
<accession>A0A852V8M3</accession>
<evidence type="ECO:0000313" key="9">
    <source>
        <dbReference type="Proteomes" id="UP000576393"/>
    </source>
</evidence>
<evidence type="ECO:0000313" key="8">
    <source>
        <dbReference type="EMBL" id="NYF44446.1"/>
    </source>
</evidence>
<dbReference type="Pfam" id="PF06723">
    <property type="entry name" value="MreB_Mbl"/>
    <property type="match status" value="1"/>
</dbReference>
<dbReference type="RefSeq" id="WP_179828555.1">
    <property type="nucleotide sequence ID" value="NZ_JACCCO010000003.1"/>
</dbReference>
<proteinExistence type="inferred from homology"/>
<evidence type="ECO:0000256" key="6">
    <source>
        <dbReference type="ARBA" id="ARBA00023458"/>
    </source>
</evidence>
<dbReference type="InterPro" id="IPR004753">
    <property type="entry name" value="MreB"/>
</dbReference>
<dbReference type="PRINTS" id="PR01652">
    <property type="entry name" value="SHAPEPROTEIN"/>
</dbReference>
<organism evidence="8 9">
    <name type="scientific">Streptosporangium sandarakinum</name>
    <dbReference type="NCBI Taxonomy" id="1260955"/>
    <lineage>
        <taxon>Bacteria</taxon>
        <taxon>Bacillati</taxon>
        <taxon>Actinomycetota</taxon>
        <taxon>Actinomycetes</taxon>
        <taxon>Streptosporangiales</taxon>
        <taxon>Streptosporangiaceae</taxon>
        <taxon>Streptosporangium</taxon>
    </lineage>
</organism>
<keyword evidence="2" id="KW-0963">Cytoplasm</keyword>
<protein>
    <submittedName>
        <fullName evidence="8">Actin-like ATPase involved in cell morphogenesis</fullName>
    </submittedName>
</protein>
<feature type="compositionally biased region" description="Basic and acidic residues" evidence="7">
    <location>
        <begin position="12"/>
        <end position="32"/>
    </location>
</feature>
<dbReference type="Gene3D" id="3.30.420.40">
    <property type="match status" value="2"/>
</dbReference>
<keyword evidence="4" id="KW-0067">ATP-binding</keyword>
<name>A0A852V8M3_9ACTN</name>
<feature type="region of interest" description="Disordered" evidence="7">
    <location>
        <begin position="1"/>
        <end position="66"/>
    </location>
</feature>
<dbReference type="GO" id="GO:0005737">
    <property type="term" value="C:cytoplasm"/>
    <property type="evidence" value="ECO:0007669"/>
    <property type="project" value="UniProtKB-SubCell"/>
</dbReference>
<comment type="caution">
    <text evidence="8">The sequence shown here is derived from an EMBL/GenBank/DDBJ whole genome shotgun (WGS) entry which is preliminary data.</text>
</comment>
<dbReference type="InterPro" id="IPR056546">
    <property type="entry name" value="MreB_MamK-like"/>
</dbReference>
<dbReference type="AlphaFoldDB" id="A0A852V8M3"/>
<dbReference type="PANTHER" id="PTHR42749">
    <property type="entry name" value="CELL SHAPE-DETERMINING PROTEIN MREB"/>
    <property type="match status" value="1"/>
</dbReference>
<sequence length="314" mass="32045">MADVRSAHTHPQHREQPPARPEEGGGLPHDRLATAVPRSRAAAGREPADTHTPGITGGASDEPPARRGFVALDVGTARTRSVSSGGCAIADRPSAVVGRPSGVPGPVRPVRHGVVADPAAYLRLVRLVLLEARWSGAWPPERVLTGVPVAATPDDRRVVSAAVAEVAGCEATLVEGPLAAAVGAGLDVTGPRPCLLLDVGAGLVEAVVIDGGVITDAAVLQLSATTGTGLPFYALDGVVDMTAGLLRRLPGRLRSAGLVVTGGGARQERLLERLRAALRVPVGAAPEPEHATIRGLVSLCPQPAPAARTTARGR</sequence>
<evidence type="ECO:0000256" key="4">
    <source>
        <dbReference type="ARBA" id="ARBA00022840"/>
    </source>
</evidence>
<dbReference type="EMBL" id="JACCCO010000003">
    <property type="protein sequence ID" value="NYF44446.1"/>
    <property type="molecule type" value="Genomic_DNA"/>
</dbReference>
<comment type="subcellular location">
    <subcellularLocation>
        <location evidence="1">Cytoplasm</location>
    </subcellularLocation>
</comment>
<dbReference type="SUPFAM" id="SSF53067">
    <property type="entry name" value="Actin-like ATPase domain"/>
    <property type="match status" value="1"/>
</dbReference>
<keyword evidence="9" id="KW-1185">Reference proteome</keyword>
<keyword evidence="5" id="KW-0133">Cell shape</keyword>
<evidence type="ECO:0000256" key="3">
    <source>
        <dbReference type="ARBA" id="ARBA00022741"/>
    </source>
</evidence>